<comment type="caution">
    <text evidence="2">The sequence shown here is derived from an EMBL/GenBank/DDBJ whole genome shotgun (WGS) entry which is preliminary data.</text>
</comment>
<gene>
    <name evidence="2" type="ORF">F3Y22_tig00116997pilonHSYRG00476</name>
</gene>
<keyword evidence="1" id="KW-0732">Signal</keyword>
<dbReference type="AlphaFoldDB" id="A0A6A2WR94"/>
<reference evidence="2" key="1">
    <citation type="submission" date="2019-09" db="EMBL/GenBank/DDBJ databases">
        <title>Draft genome information of white flower Hibiscus syriacus.</title>
        <authorList>
            <person name="Kim Y.-M."/>
        </authorList>
    </citation>
    <scope>NUCLEOTIDE SEQUENCE [LARGE SCALE GENOMIC DNA]</scope>
    <source>
        <strain evidence="2">YM2019G1</strain>
    </source>
</reference>
<dbReference type="PANTHER" id="PTHR48010:SF90">
    <property type="entry name" value="OS07G0574100 PROTEIN"/>
    <property type="match status" value="1"/>
</dbReference>
<evidence type="ECO:0000313" key="3">
    <source>
        <dbReference type="Proteomes" id="UP000436088"/>
    </source>
</evidence>
<dbReference type="Proteomes" id="UP000436088">
    <property type="component" value="Unassembled WGS sequence"/>
</dbReference>
<dbReference type="SUPFAM" id="SSF52058">
    <property type="entry name" value="L domain-like"/>
    <property type="match status" value="1"/>
</dbReference>
<feature type="chain" id="PRO_5025680862" description="Leucine-rich repeat-containing N-terminal plant-type domain-containing protein" evidence="1">
    <location>
        <begin position="25"/>
        <end position="133"/>
    </location>
</feature>
<feature type="signal peptide" evidence="1">
    <location>
        <begin position="1"/>
        <end position="24"/>
    </location>
</feature>
<protein>
    <recommendedName>
        <fullName evidence="4">Leucine-rich repeat-containing N-terminal plant-type domain-containing protein</fullName>
    </recommendedName>
</protein>
<evidence type="ECO:0000313" key="2">
    <source>
        <dbReference type="EMBL" id="KAE8656860.1"/>
    </source>
</evidence>
<evidence type="ECO:0008006" key="4">
    <source>
        <dbReference type="Google" id="ProtNLM"/>
    </source>
</evidence>
<dbReference type="InterPro" id="IPR032675">
    <property type="entry name" value="LRR_dom_sf"/>
</dbReference>
<organism evidence="2 3">
    <name type="scientific">Hibiscus syriacus</name>
    <name type="common">Rose of Sharon</name>
    <dbReference type="NCBI Taxonomy" id="106335"/>
    <lineage>
        <taxon>Eukaryota</taxon>
        <taxon>Viridiplantae</taxon>
        <taxon>Streptophyta</taxon>
        <taxon>Embryophyta</taxon>
        <taxon>Tracheophyta</taxon>
        <taxon>Spermatophyta</taxon>
        <taxon>Magnoliopsida</taxon>
        <taxon>eudicotyledons</taxon>
        <taxon>Gunneridae</taxon>
        <taxon>Pentapetalae</taxon>
        <taxon>rosids</taxon>
        <taxon>malvids</taxon>
        <taxon>Malvales</taxon>
        <taxon>Malvaceae</taxon>
        <taxon>Malvoideae</taxon>
        <taxon>Hibiscus</taxon>
    </lineage>
</organism>
<dbReference type="PANTHER" id="PTHR48010">
    <property type="entry name" value="OS05G0588300 PROTEIN"/>
    <property type="match status" value="1"/>
</dbReference>
<proteinExistence type="predicted"/>
<accession>A0A6A2WR94</accession>
<name>A0A6A2WR94_HIBSY</name>
<evidence type="ECO:0000256" key="1">
    <source>
        <dbReference type="SAM" id="SignalP"/>
    </source>
</evidence>
<dbReference type="Gene3D" id="3.80.10.10">
    <property type="entry name" value="Ribonuclease Inhibitor"/>
    <property type="match status" value="1"/>
</dbReference>
<dbReference type="EMBL" id="VEPZ02001762">
    <property type="protein sequence ID" value="KAE8656860.1"/>
    <property type="molecule type" value="Genomic_DNA"/>
</dbReference>
<sequence length="133" mass="15512">MPKTKFKSLLLLFIFFWEFLTCFSRPITYPPQTNLLFPSDAVSILSFKSKADLDNKQLYTLNKRFDYCQWHGVKCAQGRVVRYNLQNFGLRGVFPTNSLSRLDQLRLLSIHNNSLSGRIPNLFSSQRRKACDL</sequence>
<dbReference type="InterPro" id="IPR050994">
    <property type="entry name" value="At_inactive_RLKs"/>
</dbReference>
<keyword evidence="3" id="KW-1185">Reference proteome</keyword>